<evidence type="ECO:0000256" key="4">
    <source>
        <dbReference type="ARBA" id="ARBA00023175"/>
    </source>
</evidence>
<evidence type="ECO:0000256" key="2">
    <source>
        <dbReference type="ARBA" id="ARBA00022840"/>
    </source>
</evidence>
<name>A0A4Z2DSJ5_SCHJA</name>
<dbReference type="STRING" id="6182.A0A4Z2DSJ5"/>
<dbReference type="InterPro" id="IPR027417">
    <property type="entry name" value="P-loop_NTPase"/>
</dbReference>
<dbReference type="Pfam" id="PF00063">
    <property type="entry name" value="Myosin_head"/>
    <property type="match status" value="1"/>
</dbReference>
<dbReference type="GO" id="GO:0005737">
    <property type="term" value="C:cytoplasm"/>
    <property type="evidence" value="ECO:0007669"/>
    <property type="project" value="TreeGrafter"/>
</dbReference>
<evidence type="ECO:0000256" key="5">
    <source>
        <dbReference type="ARBA" id="ARBA00023203"/>
    </source>
</evidence>
<evidence type="ECO:0000259" key="7">
    <source>
        <dbReference type="PROSITE" id="PS51456"/>
    </source>
</evidence>
<evidence type="ECO:0000256" key="6">
    <source>
        <dbReference type="PROSITE-ProRule" id="PRU00782"/>
    </source>
</evidence>
<evidence type="ECO:0000256" key="1">
    <source>
        <dbReference type="ARBA" id="ARBA00022741"/>
    </source>
</evidence>
<dbReference type="InterPro" id="IPR036961">
    <property type="entry name" value="Kinesin_motor_dom_sf"/>
</dbReference>
<evidence type="ECO:0000256" key="3">
    <source>
        <dbReference type="ARBA" id="ARBA00023123"/>
    </source>
</evidence>
<keyword evidence="2" id="KW-0067">ATP-binding</keyword>
<comment type="caution">
    <text evidence="8">The sequence shown here is derived from an EMBL/GenBank/DDBJ whole genome shotgun (WGS) entry which is preliminary data.</text>
</comment>
<dbReference type="GO" id="GO:0007015">
    <property type="term" value="P:actin filament organization"/>
    <property type="evidence" value="ECO:0007669"/>
    <property type="project" value="TreeGrafter"/>
</dbReference>
<dbReference type="AlphaFoldDB" id="A0A4Z2DSJ5"/>
<dbReference type="Gene3D" id="3.30.70.1590">
    <property type="match status" value="1"/>
</dbReference>
<accession>A0A4Z2DSJ5</accession>
<comment type="similarity">
    <text evidence="6">Belongs to the TRAFAC class myosin-kinesin ATPase superfamily. Myosin family.</text>
</comment>
<dbReference type="GO" id="GO:0005524">
    <property type="term" value="F:ATP binding"/>
    <property type="evidence" value="ECO:0007669"/>
    <property type="project" value="UniProtKB-KW"/>
</dbReference>
<dbReference type="GO" id="GO:0051015">
    <property type="term" value="F:actin filament binding"/>
    <property type="evidence" value="ECO:0007669"/>
    <property type="project" value="TreeGrafter"/>
</dbReference>
<sequence>MIDSFTCSRIILNTNGSRALRLFSLEFANIHSVPIVNQPEDINLIVTGLTTRLLLFERSRVTDRPEGEPNFHIFYYMLAGLDEESRRELFLTDLDVPNLFMTRLHRPEDKASAKGFWNQLCHDAEILQFDAKNEWLTGGIARLLAVIYHLGCAGYCHELNEQNMLYFANNQSAQYAAYLLHCSLDTLNELVFNPILRKSTINNHHANSDQYSIKWTAKSCLHAFVQDLYNLIVNILVSLINRCLSTPKSDISSQIDVAAQLILVDPVGFQIPHATTVPTITSSLLPTDNNEIQKSANFTDLIFNYAYECFNQLYFDSNILLDEQRLKHDGLTSPIPYENFCRTKNILNFIDNTTFSKSPNLSTTKNATTASNHSCNTVFPGLFCLLDSIAQNDLRSIRRFKRNGSTFILNHNLSTTPIEYAPNRNWFAPCHRSAGCKQLKNLLEQSPLVSLRKLVSVLDYKEDYLSSFIPNSSSHIGAYSEVKSVMETLTRSLYDCAAHNASYNPNDPGSGFNDGGPPSGMHWIHCFLPVSTAGLCELKEEIPIDQLIQMNYATNNTVSSNHHNINNSDIDLSHRVNHNTTNLYLSELLKRHPNRNLVCSPARICVNLIRAQIRGIELINTLQGVKQSYPDRLSLKEFCNRFVSLLPINSKAEELKHNESLNKTIVHEILNSLHYSPETFQLGNNNIYLRTFIIPQLVHRLSYSSDLPIEQELIHVQPDCKSFIIDCCDDQMMITEDKITPRILPKHINTVEHSKGTEFHQSQKNSSSVLLSDKENTTNKEESLFASKVDDSTTAFRKTSEENLQSI</sequence>
<dbReference type="InterPro" id="IPR001609">
    <property type="entry name" value="Myosin_head_motor_dom-like"/>
</dbReference>
<dbReference type="Gene3D" id="1.20.120.720">
    <property type="entry name" value="Myosin VI head, motor domain, U50 subdomain"/>
    <property type="match status" value="1"/>
</dbReference>
<dbReference type="OrthoDB" id="2914378at2759"/>
<dbReference type="SMART" id="SM00242">
    <property type="entry name" value="MYSc"/>
    <property type="match status" value="1"/>
</dbReference>
<keyword evidence="1" id="KW-0547">Nucleotide-binding</keyword>
<comment type="caution">
    <text evidence="6">Lacks conserved residue(s) required for the propagation of feature annotation.</text>
</comment>
<protein>
    <submittedName>
        <fullName evidence="8">Unconventional myosin-XVIIIa</fullName>
    </submittedName>
</protein>
<keyword evidence="3 6" id="KW-0518">Myosin</keyword>
<dbReference type="PANTHER" id="PTHR13140">
    <property type="entry name" value="MYOSIN"/>
    <property type="match status" value="1"/>
</dbReference>
<keyword evidence="9" id="KW-1185">Reference proteome</keyword>
<feature type="domain" description="Myosin motor" evidence="7">
    <location>
        <begin position="1"/>
        <end position="272"/>
    </location>
</feature>
<keyword evidence="5 6" id="KW-0009">Actin-binding</keyword>
<keyword evidence="4" id="KW-0505">Motor protein</keyword>
<dbReference type="GO" id="GO:0016020">
    <property type="term" value="C:membrane"/>
    <property type="evidence" value="ECO:0007669"/>
    <property type="project" value="TreeGrafter"/>
</dbReference>
<dbReference type="PROSITE" id="PS51456">
    <property type="entry name" value="MYOSIN_MOTOR"/>
    <property type="match status" value="1"/>
</dbReference>
<dbReference type="GO" id="GO:0000146">
    <property type="term" value="F:microfilament motor activity"/>
    <property type="evidence" value="ECO:0007669"/>
    <property type="project" value="TreeGrafter"/>
</dbReference>
<reference evidence="8 9" key="1">
    <citation type="submission" date="2019-03" db="EMBL/GenBank/DDBJ databases">
        <title>An improved genome assembly of the fluke Schistosoma japonicum.</title>
        <authorList>
            <person name="Hu W."/>
            <person name="Luo F."/>
            <person name="Yin M."/>
            <person name="Mo X."/>
            <person name="Sun C."/>
            <person name="Wu Q."/>
            <person name="Zhu B."/>
            <person name="Xiang M."/>
            <person name="Wang J."/>
            <person name="Wang Y."/>
            <person name="Zhang T."/>
            <person name="Xu B."/>
            <person name="Zheng H."/>
            <person name="Feng Z."/>
        </authorList>
    </citation>
    <scope>NUCLEOTIDE SEQUENCE [LARGE SCALE GENOMIC DNA]</scope>
    <source>
        <strain evidence="8">HuSjv2</strain>
        <tissue evidence="8">Worms</tissue>
    </source>
</reference>
<dbReference type="SUPFAM" id="SSF52540">
    <property type="entry name" value="P-loop containing nucleoside triphosphate hydrolases"/>
    <property type="match status" value="1"/>
</dbReference>
<proteinExistence type="inferred from homology"/>
<feature type="non-terminal residue" evidence="8">
    <location>
        <position position="807"/>
    </location>
</feature>
<evidence type="ECO:0000313" key="8">
    <source>
        <dbReference type="EMBL" id="TNN19429.1"/>
    </source>
</evidence>
<evidence type="ECO:0000313" key="9">
    <source>
        <dbReference type="Proteomes" id="UP000311919"/>
    </source>
</evidence>
<organism evidence="8 9">
    <name type="scientific">Schistosoma japonicum</name>
    <name type="common">Blood fluke</name>
    <dbReference type="NCBI Taxonomy" id="6182"/>
    <lineage>
        <taxon>Eukaryota</taxon>
        <taxon>Metazoa</taxon>
        <taxon>Spiralia</taxon>
        <taxon>Lophotrochozoa</taxon>
        <taxon>Platyhelminthes</taxon>
        <taxon>Trematoda</taxon>
        <taxon>Digenea</taxon>
        <taxon>Strigeidida</taxon>
        <taxon>Schistosomatoidea</taxon>
        <taxon>Schistosomatidae</taxon>
        <taxon>Schistosoma</taxon>
    </lineage>
</organism>
<dbReference type="GO" id="GO:0016459">
    <property type="term" value="C:myosin complex"/>
    <property type="evidence" value="ECO:0007669"/>
    <property type="project" value="UniProtKB-KW"/>
</dbReference>
<gene>
    <name evidence="8" type="ORF">EWB00_008903</name>
</gene>
<dbReference type="EMBL" id="SKCS01000050">
    <property type="protein sequence ID" value="TNN19429.1"/>
    <property type="molecule type" value="Genomic_DNA"/>
</dbReference>
<dbReference type="Gene3D" id="3.40.850.10">
    <property type="entry name" value="Kinesin motor domain"/>
    <property type="match status" value="1"/>
</dbReference>
<dbReference type="Proteomes" id="UP000311919">
    <property type="component" value="Unassembled WGS sequence"/>
</dbReference>